<evidence type="ECO:0000256" key="1">
    <source>
        <dbReference type="SAM" id="Phobius"/>
    </source>
</evidence>
<evidence type="ECO:0000313" key="2">
    <source>
        <dbReference type="EMBL" id="MBQ0854789.1"/>
    </source>
</evidence>
<keyword evidence="1" id="KW-0812">Transmembrane</keyword>
<protein>
    <submittedName>
        <fullName evidence="2">Uncharacterized protein</fullName>
    </submittedName>
</protein>
<proteinExistence type="predicted"/>
<dbReference type="AlphaFoldDB" id="A0A941BID3"/>
<evidence type="ECO:0000313" key="3">
    <source>
        <dbReference type="Proteomes" id="UP000677413"/>
    </source>
</evidence>
<comment type="caution">
    <text evidence="2">The sequence shown here is derived from an EMBL/GenBank/DDBJ whole genome shotgun (WGS) entry which is preliminary data.</text>
</comment>
<feature type="transmembrane region" description="Helical" evidence="1">
    <location>
        <begin position="122"/>
        <end position="146"/>
    </location>
</feature>
<keyword evidence="3" id="KW-1185">Reference proteome</keyword>
<organism evidence="2 3">
    <name type="scientific">Streptomyces liliiviolaceus</name>
    <dbReference type="NCBI Taxonomy" id="2823109"/>
    <lineage>
        <taxon>Bacteria</taxon>
        <taxon>Bacillati</taxon>
        <taxon>Actinomycetota</taxon>
        <taxon>Actinomycetes</taxon>
        <taxon>Kitasatosporales</taxon>
        <taxon>Streptomycetaceae</taxon>
        <taxon>Streptomyces</taxon>
    </lineage>
</organism>
<feature type="transmembrane region" description="Helical" evidence="1">
    <location>
        <begin position="40"/>
        <end position="61"/>
    </location>
</feature>
<keyword evidence="1" id="KW-0472">Membrane</keyword>
<reference evidence="2 3" key="1">
    <citation type="submission" date="2021-04" db="EMBL/GenBank/DDBJ databases">
        <authorList>
            <person name="Tang X."/>
            <person name="Zhou X."/>
            <person name="Chen X."/>
            <person name="Cernava T."/>
            <person name="Zhang C."/>
        </authorList>
    </citation>
    <scope>NUCLEOTIDE SEQUENCE [LARGE SCALE GENOMIC DNA]</scope>
    <source>
        <strain evidence="2 3">BH-SS-21</strain>
    </source>
</reference>
<accession>A0A941BID3</accession>
<sequence>MSQPVLALGAALLTAAGHVWYVPALAELRAGTDRPLSRRTAAAACLSGWGTTGTVAAVLLASGTWRMPCAAAVAGTVVTVGLRLCAAVHHRREAREAARHWAQLARYGHRPPVGPGRSRRTLAVLVASGLATALTTVTLLLVTGAADGFSPG</sequence>
<dbReference type="RefSeq" id="WP_210892696.1">
    <property type="nucleotide sequence ID" value="NZ_JAGPYQ010000002.1"/>
</dbReference>
<name>A0A941BID3_9ACTN</name>
<gene>
    <name evidence="2" type="ORF">J8N05_42265</name>
</gene>
<dbReference type="Proteomes" id="UP000677413">
    <property type="component" value="Unassembled WGS sequence"/>
</dbReference>
<dbReference type="EMBL" id="JAGPYQ010000002">
    <property type="protein sequence ID" value="MBQ0854789.1"/>
    <property type="molecule type" value="Genomic_DNA"/>
</dbReference>
<keyword evidence="1" id="KW-1133">Transmembrane helix</keyword>